<feature type="region of interest" description="Disordered" evidence="1">
    <location>
        <begin position="35"/>
        <end position="61"/>
    </location>
</feature>
<protein>
    <submittedName>
        <fullName evidence="2">Uncharacterized protein</fullName>
    </submittedName>
</protein>
<reference evidence="2" key="1">
    <citation type="journal article" date="2023" name="Science">
        <title>Genome structures resolve the early diversification of teleost fishes.</title>
        <authorList>
            <person name="Parey E."/>
            <person name="Louis A."/>
            <person name="Montfort J."/>
            <person name="Bouchez O."/>
            <person name="Roques C."/>
            <person name="Iampietro C."/>
            <person name="Lluch J."/>
            <person name="Castinel A."/>
            <person name="Donnadieu C."/>
            <person name="Desvignes T."/>
            <person name="Floi Bucao C."/>
            <person name="Jouanno E."/>
            <person name="Wen M."/>
            <person name="Mejri S."/>
            <person name="Dirks R."/>
            <person name="Jansen H."/>
            <person name="Henkel C."/>
            <person name="Chen W.J."/>
            <person name="Zahm M."/>
            <person name="Cabau C."/>
            <person name="Klopp C."/>
            <person name="Thompson A.W."/>
            <person name="Robinson-Rechavi M."/>
            <person name="Braasch I."/>
            <person name="Lecointre G."/>
            <person name="Bobe J."/>
            <person name="Postlethwait J.H."/>
            <person name="Berthelot C."/>
            <person name="Roest Crollius H."/>
            <person name="Guiguen Y."/>
        </authorList>
    </citation>
    <scope>NUCLEOTIDE SEQUENCE</scope>
    <source>
        <strain evidence="2">NC1722</strain>
    </source>
</reference>
<accession>A0AAD7VYE6</accession>
<evidence type="ECO:0000256" key="1">
    <source>
        <dbReference type="SAM" id="MobiDB-lite"/>
    </source>
</evidence>
<dbReference type="Proteomes" id="UP001221898">
    <property type="component" value="Unassembled WGS sequence"/>
</dbReference>
<dbReference type="EMBL" id="JAINUG010000818">
    <property type="protein sequence ID" value="KAJ8361952.1"/>
    <property type="molecule type" value="Genomic_DNA"/>
</dbReference>
<keyword evidence="3" id="KW-1185">Reference proteome</keyword>
<sequence>MDGSACRVLLDKNLRKPTAIASHMEGKSTMILQAQPTNARPTTSEAASTADDESVTPAVTSSSSSLMRSFVSGTEVPSAEVYWQLDVMEKHNYFNSCPGKGDLFRLRFPDSTIASKFTCWDDKAAY</sequence>
<gene>
    <name evidence="2" type="ORF">AAFF_G00409220</name>
</gene>
<name>A0AAD7VYE6_9TELE</name>
<evidence type="ECO:0000313" key="2">
    <source>
        <dbReference type="EMBL" id="KAJ8361952.1"/>
    </source>
</evidence>
<organism evidence="2 3">
    <name type="scientific">Aldrovandia affinis</name>
    <dbReference type="NCBI Taxonomy" id="143900"/>
    <lineage>
        <taxon>Eukaryota</taxon>
        <taxon>Metazoa</taxon>
        <taxon>Chordata</taxon>
        <taxon>Craniata</taxon>
        <taxon>Vertebrata</taxon>
        <taxon>Euteleostomi</taxon>
        <taxon>Actinopterygii</taxon>
        <taxon>Neopterygii</taxon>
        <taxon>Teleostei</taxon>
        <taxon>Notacanthiformes</taxon>
        <taxon>Halosauridae</taxon>
        <taxon>Aldrovandia</taxon>
    </lineage>
</organism>
<evidence type="ECO:0000313" key="3">
    <source>
        <dbReference type="Proteomes" id="UP001221898"/>
    </source>
</evidence>
<comment type="caution">
    <text evidence="2">The sequence shown here is derived from an EMBL/GenBank/DDBJ whole genome shotgun (WGS) entry which is preliminary data.</text>
</comment>
<dbReference type="AlphaFoldDB" id="A0AAD7VYE6"/>
<proteinExistence type="predicted"/>
<feature type="compositionally biased region" description="Polar residues" evidence="1">
    <location>
        <begin position="35"/>
        <end position="47"/>
    </location>
</feature>